<sequence>MSSPSPSTPFSTSKPSSNSQQSRGSCVLSGIAVCENERYFNEKQFYKLFDAQLFVRDEVAGDGLLASLKYYDPTRAEPDSSIVRAFFVAVSVCGPRENSKRIPINSSEFILDEYDLIGDILSAYPINDWSEEVVNPNQAPYATASGIIKHIDETDNQITARINLENYLGILDGRGTLSVSIHLDLTTPRWKPNGTTRRAPYLKVGQYVTATGSLIGVSRGDDNKVTTLRIGADNVVNVGLASRVLNVSGTTNTPSQAYVGIPVAVGDSDILDPTTPTPAGKKFSMARLKRKREASEPHIPSTPQPISKRTRKSQLAASKINKGCDENSIQDLISTSAPQ</sequence>
<dbReference type="EMBL" id="QPFP01000012">
    <property type="protein sequence ID" value="TEB33579.1"/>
    <property type="molecule type" value="Genomic_DNA"/>
</dbReference>
<dbReference type="OrthoDB" id="2652955at2759"/>
<keyword evidence="3" id="KW-1185">Reference proteome</keyword>
<proteinExistence type="predicted"/>
<feature type="compositionally biased region" description="Low complexity" evidence="1">
    <location>
        <begin position="1"/>
        <end position="22"/>
    </location>
</feature>
<evidence type="ECO:0000313" key="2">
    <source>
        <dbReference type="EMBL" id="TEB33579.1"/>
    </source>
</evidence>
<comment type="caution">
    <text evidence="2">The sequence shown here is derived from an EMBL/GenBank/DDBJ whole genome shotgun (WGS) entry which is preliminary data.</text>
</comment>
<name>A0A4Y7TJA6_COPMI</name>
<feature type="region of interest" description="Disordered" evidence="1">
    <location>
        <begin position="289"/>
        <end position="321"/>
    </location>
</feature>
<gene>
    <name evidence="2" type="ORF">FA13DRAFT_1708345</name>
</gene>
<accession>A0A4Y7TJA6</accession>
<dbReference type="AlphaFoldDB" id="A0A4Y7TJA6"/>
<evidence type="ECO:0000256" key="1">
    <source>
        <dbReference type="SAM" id="MobiDB-lite"/>
    </source>
</evidence>
<feature type="region of interest" description="Disordered" evidence="1">
    <location>
        <begin position="1"/>
        <end position="23"/>
    </location>
</feature>
<protein>
    <submittedName>
        <fullName evidence="2">Uncharacterized protein</fullName>
    </submittedName>
</protein>
<evidence type="ECO:0000313" key="3">
    <source>
        <dbReference type="Proteomes" id="UP000298030"/>
    </source>
</evidence>
<reference evidence="2 3" key="1">
    <citation type="journal article" date="2019" name="Nat. Ecol. Evol.">
        <title>Megaphylogeny resolves global patterns of mushroom evolution.</title>
        <authorList>
            <person name="Varga T."/>
            <person name="Krizsan K."/>
            <person name="Foldi C."/>
            <person name="Dima B."/>
            <person name="Sanchez-Garcia M."/>
            <person name="Sanchez-Ramirez S."/>
            <person name="Szollosi G.J."/>
            <person name="Szarkandi J.G."/>
            <person name="Papp V."/>
            <person name="Albert L."/>
            <person name="Andreopoulos W."/>
            <person name="Angelini C."/>
            <person name="Antonin V."/>
            <person name="Barry K.W."/>
            <person name="Bougher N.L."/>
            <person name="Buchanan P."/>
            <person name="Buyck B."/>
            <person name="Bense V."/>
            <person name="Catcheside P."/>
            <person name="Chovatia M."/>
            <person name="Cooper J."/>
            <person name="Damon W."/>
            <person name="Desjardin D."/>
            <person name="Finy P."/>
            <person name="Geml J."/>
            <person name="Haridas S."/>
            <person name="Hughes K."/>
            <person name="Justo A."/>
            <person name="Karasinski D."/>
            <person name="Kautmanova I."/>
            <person name="Kiss B."/>
            <person name="Kocsube S."/>
            <person name="Kotiranta H."/>
            <person name="LaButti K.M."/>
            <person name="Lechner B.E."/>
            <person name="Liimatainen K."/>
            <person name="Lipzen A."/>
            <person name="Lukacs Z."/>
            <person name="Mihaltcheva S."/>
            <person name="Morgado L.N."/>
            <person name="Niskanen T."/>
            <person name="Noordeloos M.E."/>
            <person name="Ohm R.A."/>
            <person name="Ortiz-Santana B."/>
            <person name="Ovrebo C."/>
            <person name="Racz N."/>
            <person name="Riley R."/>
            <person name="Savchenko A."/>
            <person name="Shiryaev A."/>
            <person name="Soop K."/>
            <person name="Spirin V."/>
            <person name="Szebenyi C."/>
            <person name="Tomsovsky M."/>
            <person name="Tulloss R.E."/>
            <person name="Uehling J."/>
            <person name="Grigoriev I.V."/>
            <person name="Vagvolgyi C."/>
            <person name="Papp T."/>
            <person name="Martin F.M."/>
            <person name="Miettinen O."/>
            <person name="Hibbett D.S."/>
            <person name="Nagy L.G."/>
        </authorList>
    </citation>
    <scope>NUCLEOTIDE SEQUENCE [LARGE SCALE GENOMIC DNA]</scope>
    <source>
        <strain evidence="2 3">FP101781</strain>
    </source>
</reference>
<dbReference type="Proteomes" id="UP000298030">
    <property type="component" value="Unassembled WGS sequence"/>
</dbReference>
<organism evidence="2 3">
    <name type="scientific">Coprinellus micaceus</name>
    <name type="common">Glistening ink-cap mushroom</name>
    <name type="synonym">Coprinus micaceus</name>
    <dbReference type="NCBI Taxonomy" id="71717"/>
    <lineage>
        <taxon>Eukaryota</taxon>
        <taxon>Fungi</taxon>
        <taxon>Dikarya</taxon>
        <taxon>Basidiomycota</taxon>
        <taxon>Agaricomycotina</taxon>
        <taxon>Agaricomycetes</taxon>
        <taxon>Agaricomycetidae</taxon>
        <taxon>Agaricales</taxon>
        <taxon>Agaricineae</taxon>
        <taxon>Psathyrellaceae</taxon>
        <taxon>Coprinellus</taxon>
    </lineage>
</organism>